<dbReference type="InterPro" id="IPR013106">
    <property type="entry name" value="Ig_V-set"/>
</dbReference>
<evidence type="ECO:0000313" key="7">
    <source>
        <dbReference type="EMBL" id="CAH2328543.1"/>
    </source>
</evidence>
<dbReference type="Pfam" id="PF07686">
    <property type="entry name" value="V-set"/>
    <property type="match status" value="1"/>
</dbReference>
<evidence type="ECO:0000256" key="1">
    <source>
        <dbReference type="ARBA" id="ARBA00004370"/>
    </source>
</evidence>
<dbReference type="InterPro" id="IPR013783">
    <property type="entry name" value="Ig-like_fold"/>
</dbReference>
<reference evidence="7" key="1">
    <citation type="submission" date="2022-03" db="EMBL/GenBank/DDBJ databases">
        <authorList>
            <person name="Alioto T."/>
            <person name="Alioto T."/>
            <person name="Gomez Garrido J."/>
        </authorList>
    </citation>
    <scope>NUCLEOTIDE SEQUENCE</scope>
</reference>
<proteinExistence type="predicted"/>
<dbReference type="GO" id="GO:0016020">
    <property type="term" value="C:membrane"/>
    <property type="evidence" value="ECO:0007669"/>
    <property type="project" value="UniProtKB-SubCell"/>
</dbReference>
<organism evidence="7 8">
    <name type="scientific">Pelobates cultripes</name>
    <name type="common">Western spadefoot toad</name>
    <dbReference type="NCBI Taxonomy" id="61616"/>
    <lineage>
        <taxon>Eukaryota</taxon>
        <taxon>Metazoa</taxon>
        <taxon>Chordata</taxon>
        <taxon>Craniata</taxon>
        <taxon>Vertebrata</taxon>
        <taxon>Euteleostomi</taxon>
        <taxon>Amphibia</taxon>
        <taxon>Batrachia</taxon>
        <taxon>Anura</taxon>
        <taxon>Pelobatoidea</taxon>
        <taxon>Pelobatidae</taxon>
        <taxon>Pelobates</taxon>
    </lineage>
</organism>
<feature type="domain" description="Immunoglobulin V-set" evidence="6">
    <location>
        <begin position="139"/>
        <end position="234"/>
    </location>
</feature>
<feature type="transmembrane region" description="Helical" evidence="5">
    <location>
        <begin position="301"/>
        <end position="322"/>
    </location>
</feature>
<evidence type="ECO:0000256" key="2">
    <source>
        <dbReference type="ARBA" id="ARBA00022729"/>
    </source>
</evidence>
<sequence length="340" mass="38570">MSLVDYLSRIILISTSLELSGVFGITVCRNRYVSGEVGRNVTLHLDQTRITFATWEVCIGDGERHSIAHTYPGKPMEILDPRYTGRLNNTPDGSLIINQSENSDKVKPDTRRKTLYANLPCISKAKAFENLKSRSCRSRHVTGVEGESVTLPLDQSGITHATWELCTGERNIIATTFSEKTLNIQDRRYNGRLSSTPDGSLVISKLTKEDQSVYNTDMFVNQVYRCEQRYNLTVIKQSIRDMMSKPGTEQTVYADIPCPAKTFENPNTAHQNLELDFPCLPRDSGRKPNNEQEPHYRTVTIVRLSLSLCIFIIALCLLIHYIKTEVQNVKGTMRKNSIFW</sequence>
<keyword evidence="2" id="KW-0732">Signal</keyword>
<evidence type="ECO:0000313" key="8">
    <source>
        <dbReference type="Proteomes" id="UP001295444"/>
    </source>
</evidence>
<dbReference type="AlphaFoldDB" id="A0AAD1TPL1"/>
<dbReference type="PANTHER" id="PTHR12080">
    <property type="entry name" value="SIGNALING LYMPHOCYTIC ACTIVATION MOLECULE"/>
    <property type="match status" value="1"/>
</dbReference>
<dbReference type="InterPro" id="IPR036179">
    <property type="entry name" value="Ig-like_dom_sf"/>
</dbReference>
<gene>
    <name evidence="7" type="ORF">PECUL_23A040132</name>
</gene>
<evidence type="ECO:0000259" key="6">
    <source>
        <dbReference type="Pfam" id="PF07686"/>
    </source>
</evidence>
<dbReference type="PANTHER" id="PTHR12080:SF55">
    <property type="entry name" value="LYMPHOCYTE FUNCTION-ASSOCIATED ANTIGEN 3"/>
    <property type="match status" value="1"/>
</dbReference>
<dbReference type="InterPro" id="IPR015631">
    <property type="entry name" value="CD2/SLAM_rcpt"/>
</dbReference>
<protein>
    <submittedName>
        <fullName evidence="7">SLAM family member 5-like</fullName>
    </submittedName>
</protein>
<accession>A0AAD1TPL1</accession>
<keyword evidence="4" id="KW-0325">Glycoprotein</keyword>
<keyword evidence="5" id="KW-0812">Transmembrane</keyword>
<keyword evidence="8" id="KW-1185">Reference proteome</keyword>
<comment type="subcellular location">
    <subcellularLocation>
        <location evidence="1">Membrane</location>
    </subcellularLocation>
</comment>
<name>A0AAD1TPL1_PELCU</name>
<dbReference type="Proteomes" id="UP001295444">
    <property type="component" value="Chromosome 13"/>
</dbReference>
<dbReference type="EMBL" id="OW240924">
    <property type="protein sequence ID" value="CAH2328543.1"/>
    <property type="molecule type" value="Genomic_DNA"/>
</dbReference>
<keyword evidence="3 5" id="KW-0472">Membrane</keyword>
<dbReference type="Gene3D" id="2.60.40.10">
    <property type="entry name" value="Immunoglobulins"/>
    <property type="match status" value="2"/>
</dbReference>
<dbReference type="SUPFAM" id="SSF48726">
    <property type="entry name" value="Immunoglobulin"/>
    <property type="match status" value="1"/>
</dbReference>
<keyword evidence="5" id="KW-1133">Transmembrane helix</keyword>
<evidence type="ECO:0000256" key="5">
    <source>
        <dbReference type="SAM" id="Phobius"/>
    </source>
</evidence>
<evidence type="ECO:0000256" key="3">
    <source>
        <dbReference type="ARBA" id="ARBA00023136"/>
    </source>
</evidence>
<evidence type="ECO:0000256" key="4">
    <source>
        <dbReference type="ARBA" id="ARBA00023180"/>
    </source>
</evidence>